<dbReference type="EMBL" id="REGN01005813">
    <property type="protein sequence ID" value="RNA11920.1"/>
    <property type="molecule type" value="Genomic_DNA"/>
</dbReference>
<comment type="caution">
    <text evidence="1">The sequence shown here is derived from an EMBL/GenBank/DDBJ whole genome shotgun (WGS) entry which is preliminary data.</text>
</comment>
<reference evidence="1 2" key="1">
    <citation type="journal article" date="2018" name="Sci. Rep.">
        <title>Genomic signatures of local adaptation to the degree of environmental predictability in rotifers.</title>
        <authorList>
            <person name="Franch-Gras L."/>
            <person name="Hahn C."/>
            <person name="Garcia-Roger E.M."/>
            <person name="Carmona M.J."/>
            <person name="Serra M."/>
            <person name="Gomez A."/>
        </authorList>
    </citation>
    <scope>NUCLEOTIDE SEQUENCE [LARGE SCALE GENOMIC DNA]</scope>
    <source>
        <strain evidence="1">HYR1</strain>
    </source>
</reference>
<keyword evidence="2" id="KW-1185">Reference proteome</keyword>
<gene>
    <name evidence="1" type="ORF">BpHYR1_017143</name>
</gene>
<proteinExistence type="predicted"/>
<dbReference type="AlphaFoldDB" id="A0A3M7QKT6"/>
<name>A0A3M7QKT6_BRAPC</name>
<evidence type="ECO:0000313" key="2">
    <source>
        <dbReference type="Proteomes" id="UP000276133"/>
    </source>
</evidence>
<dbReference type="Proteomes" id="UP000276133">
    <property type="component" value="Unassembled WGS sequence"/>
</dbReference>
<accession>A0A3M7QKT6</accession>
<evidence type="ECO:0000313" key="1">
    <source>
        <dbReference type="EMBL" id="RNA11920.1"/>
    </source>
</evidence>
<organism evidence="1 2">
    <name type="scientific">Brachionus plicatilis</name>
    <name type="common">Marine rotifer</name>
    <name type="synonym">Brachionus muelleri</name>
    <dbReference type="NCBI Taxonomy" id="10195"/>
    <lineage>
        <taxon>Eukaryota</taxon>
        <taxon>Metazoa</taxon>
        <taxon>Spiralia</taxon>
        <taxon>Gnathifera</taxon>
        <taxon>Rotifera</taxon>
        <taxon>Eurotatoria</taxon>
        <taxon>Monogononta</taxon>
        <taxon>Pseudotrocha</taxon>
        <taxon>Ploima</taxon>
        <taxon>Brachionidae</taxon>
        <taxon>Brachionus</taxon>
    </lineage>
</organism>
<sequence>MIVKEKNKFTTNYKISVDTLLILSYIFLKYSTQFYIIENLAKLPNLRLDQFVLFSSTSTFFLSNLDHPFYKFC</sequence>
<protein>
    <submittedName>
        <fullName evidence="1">Uncharacterized protein</fullName>
    </submittedName>
</protein>